<accession>A0A0F9CP27</accession>
<organism evidence="1">
    <name type="scientific">marine sediment metagenome</name>
    <dbReference type="NCBI Taxonomy" id="412755"/>
    <lineage>
        <taxon>unclassified sequences</taxon>
        <taxon>metagenomes</taxon>
        <taxon>ecological metagenomes</taxon>
    </lineage>
</organism>
<dbReference type="InterPro" id="IPR052989">
    <property type="entry name" value="Mg-chelatase_DI-like"/>
</dbReference>
<protein>
    <submittedName>
        <fullName evidence="1">Uncharacterized protein</fullName>
    </submittedName>
</protein>
<evidence type="ECO:0000313" key="1">
    <source>
        <dbReference type="EMBL" id="KKL07416.1"/>
    </source>
</evidence>
<dbReference type="EMBL" id="LAZR01043302">
    <property type="protein sequence ID" value="KKL07416.1"/>
    <property type="molecule type" value="Genomic_DNA"/>
</dbReference>
<dbReference type="AlphaFoldDB" id="A0A0F9CP27"/>
<name>A0A0F9CP27_9ZZZZ</name>
<gene>
    <name evidence="1" type="ORF">LCGC14_2586260</name>
</gene>
<dbReference type="PANTHER" id="PTHR35023">
    <property type="entry name" value="CHELATASE-RELATED"/>
    <property type="match status" value="1"/>
</dbReference>
<feature type="non-terminal residue" evidence="1">
    <location>
        <position position="80"/>
    </location>
</feature>
<comment type="caution">
    <text evidence="1">The sequence shown here is derived from an EMBL/GenBank/DDBJ whole genome shotgun (WGS) entry which is preliminary data.</text>
</comment>
<dbReference type="PANTHER" id="PTHR35023:SF1">
    <property type="entry name" value="MG-PROTOPORPHYRIN IX CHELATASE"/>
    <property type="match status" value="1"/>
</dbReference>
<sequence length="80" mass="9457">MGLEVKIKAPRNTQLRAEITKRVIEFDDNPKEFIKNFEEDQFKLREKILSARKILKEVQIPSSVYEFVSKIVSELEIFSQ</sequence>
<proteinExistence type="predicted"/>
<reference evidence="1" key="1">
    <citation type="journal article" date="2015" name="Nature">
        <title>Complex archaea that bridge the gap between prokaryotes and eukaryotes.</title>
        <authorList>
            <person name="Spang A."/>
            <person name="Saw J.H."/>
            <person name="Jorgensen S.L."/>
            <person name="Zaremba-Niedzwiedzka K."/>
            <person name="Martijn J."/>
            <person name="Lind A.E."/>
            <person name="van Eijk R."/>
            <person name="Schleper C."/>
            <person name="Guy L."/>
            <person name="Ettema T.J."/>
        </authorList>
    </citation>
    <scope>NUCLEOTIDE SEQUENCE</scope>
</reference>